<reference evidence="3" key="1">
    <citation type="submission" date="2020-06" db="EMBL/GenBank/DDBJ databases">
        <authorList>
            <consortium name="Plant Systems Biology data submission"/>
        </authorList>
    </citation>
    <scope>NUCLEOTIDE SEQUENCE</scope>
    <source>
        <strain evidence="3">D6</strain>
    </source>
</reference>
<dbReference type="GO" id="GO:0071277">
    <property type="term" value="P:cellular response to calcium ion"/>
    <property type="evidence" value="ECO:0007669"/>
    <property type="project" value="TreeGrafter"/>
</dbReference>
<dbReference type="PROSITE" id="PS50004">
    <property type="entry name" value="C2"/>
    <property type="match status" value="1"/>
</dbReference>
<evidence type="ECO:0000313" key="4">
    <source>
        <dbReference type="Proteomes" id="UP001153069"/>
    </source>
</evidence>
<dbReference type="Pfam" id="PF00168">
    <property type="entry name" value="C2"/>
    <property type="match status" value="2"/>
</dbReference>
<protein>
    <submittedName>
        <fullName evidence="3">Copine-1</fullName>
    </submittedName>
</protein>
<dbReference type="Proteomes" id="UP001153069">
    <property type="component" value="Unassembled WGS sequence"/>
</dbReference>
<feature type="domain" description="C2" evidence="2">
    <location>
        <begin position="102"/>
        <end position="228"/>
    </location>
</feature>
<dbReference type="InterPro" id="IPR000008">
    <property type="entry name" value="C2_dom"/>
</dbReference>
<dbReference type="AlphaFoldDB" id="A0A9N8EY11"/>
<name>A0A9N8EY11_9STRA</name>
<accession>A0A9N8EY11</accession>
<dbReference type="OrthoDB" id="5855668at2759"/>
<dbReference type="PANTHER" id="PTHR10857">
    <property type="entry name" value="COPINE"/>
    <property type="match status" value="1"/>
</dbReference>
<evidence type="ECO:0000259" key="2">
    <source>
        <dbReference type="PROSITE" id="PS50004"/>
    </source>
</evidence>
<sequence length="334" mass="36189">MPKFHILVACRDLKNDDGSSAKVSIIRADSDEEEDIGKTSELLGEAPVFDEMLEVECNNLDGDILKVTLLDENDQTRGVGTFNIAEVQQHEKKLGVLNMSAGRGTIVVHVAEKVQEGALRLILKGKDLKNTEGFTNLRKPDPFYVLSRKGDGDDEWTKVFDSGVVKNSLDPEWTECEIDVKELCSADFDLPLKLQVFDEERGDTHVIIGSCFITVNELLAMGPNDGKDIAEKDEKTGELFVDGCELAGACVNSTNEIKTFFAAVGDALKARSAANSKLEQIETLKEEAAAAKEAAEKAQAEAEQKAQELEAAEGELESVVAAAEAAEEVIGGLE</sequence>
<dbReference type="GO" id="GO:0005544">
    <property type="term" value="F:calcium-dependent phospholipid binding"/>
    <property type="evidence" value="ECO:0007669"/>
    <property type="project" value="InterPro"/>
</dbReference>
<comment type="caution">
    <text evidence="3">The sequence shown here is derived from an EMBL/GenBank/DDBJ whole genome shotgun (WGS) entry which is preliminary data.</text>
</comment>
<dbReference type="SUPFAM" id="SSF49562">
    <property type="entry name" value="C2 domain (Calcium/lipid-binding domain, CaLB)"/>
    <property type="match status" value="2"/>
</dbReference>
<dbReference type="InterPro" id="IPR045052">
    <property type="entry name" value="Copine"/>
</dbReference>
<dbReference type="InterPro" id="IPR037768">
    <property type="entry name" value="C2B_Copine"/>
</dbReference>
<feature type="compositionally biased region" description="Basic and acidic residues" evidence="1">
    <location>
        <begin position="292"/>
        <end position="308"/>
    </location>
</feature>
<keyword evidence="4" id="KW-1185">Reference proteome</keyword>
<proteinExistence type="predicted"/>
<feature type="region of interest" description="Disordered" evidence="1">
    <location>
        <begin position="292"/>
        <end position="314"/>
    </location>
</feature>
<dbReference type="SMART" id="SM00239">
    <property type="entry name" value="C2"/>
    <property type="match status" value="2"/>
</dbReference>
<gene>
    <name evidence="3" type="ORF">SEMRO_2415_G326840.1</name>
</gene>
<dbReference type="EMBL" id="CAICTM010002413">
    <property type="protein sequence ID" value="CAB9529157.1"/>
    <property type="molecule type" value="Genomic_DNA"/>
</dbReference>
<dbReference type="InterPro" id="IPR035892">
    <property type="entry name" value="C2_domain_sf"/>
</dbReference>
<dbReference type="Gene3D" id="2.60.40.150">
    <property type="entry name" value="C2 domain"/>
    <property type="match status" value="1"/>
</dbReference>
<dbReference type="CDD" id="cd04047">
    <property type="entry name" value="C2B_Copine"/>
    <property type="match status" value="1"/>
</dbReference>
<dbReference type="PANTHER" id="PTHR10857:SF106">
    <property type="entry name" value="C2 DOMAIN-CONTAINING PROTEIN"/>
    <property type="match status" value="1"/>
</dbReference>
<evidence type="ECO:0000256" key="1">
    <source>
        <dbReference type="SAM" id="MobiDB-lite"/>
    </source>
</evidence>
<evidence type="ECO:0000313" key="3">
    <source>
        <dbReference type="EMBL" id="CAB9529157.1"/>
    </source>
</evidence>
<dbReference type="GO" id="GO:0005886">
    <property type="term" value="C:plasma membrane"/>
    <property type="evidence" value="ECO:0007669"/>
    <property type="project" value="TreeGrafter"/>
</dbReference>
<organism evidence="3 4">
    <name type="scientific">Seminavis robusta</name>
    <dbReference type="NCBI Taxonomy" id="568900"/>
    <lineage>
        <taxon>Eukaryota</taxon>
        <taxon>Sar</taxon>
        <taxon>Stramenopiles</taxon>
        <taxon>Ochrophyta</taxon>
        <taxon>Bacillariophyta</taxon>
        <taxon>Bacillariophyceae</taxon>
        <taxon>Bacillariophycidae</taxon>
        <taxon>Naviculales</taxon>
        <taxon>Naviculaceae</taxon>
        <taxon>Seminavis</taxon>
    </lineage>
</organism>